<dbReference type="Pfam" id="PF04545">
    <property type="entry name" value="Sigma70_r4"/>
    <property type="match status" value="1"/>
</dbReference>
<dbReference type="InterPro" id="IPR013324">
    <property type="entry name" value="RNA_pol_sigma_r3/r4-like"/>
</dbReference>
<evidence type="ECO:0000313" key="8">
    <source>
        <dbReference type="Proteomes" id="UP000825935"/>
    </source>
</evidence>
<protein>
    <recommendedName>
        <fullName evidence="6">RNA polymerase sigma-70 domain-containing protein</fullName>
    </recommendedName>
</protein>
<dbReference type="GO" id="GO:0006352">
    <property type="term" value="P:DNA-templated transcription initiation"/>
    <property type="evidence" value="ECO:0007669"/>
    <property type="project" value="InterPro"/>
</dbReference>
<name>A0A8T2QLI6_CERRI</name>
<dbReference type="PROSITE" id="PS00716">
    <property type="entry name" value="SIGMA70_2"/>
    <property type="match status" value="1"/>
</dbReference>
<dbReference type="Proteomes" id="UP000825935">
    <property type="component" value="Chromosome 34"/>
</dbReference>
<sequence length="545" mass="62174">MAFVPSKCPCSSSSEKHLVRHLTLHIGCLSSRNILSAWDAAGTSSFTGRHKHRVQYAVHDAKTEAIRSDETHRRKYDIPVSVSDVGSHSSSSRVLQASEYTLPPLEMHNDKLDYISEADVLRLQRARLTEMELVLFDLTEDHCINFEDDGTHSRLALDHPSGLGHFEEQKITDDSEAIVVRSTKRNERLTKRQRALLKARMTSISVAASLKVDSNADNRHQKSPLQRLSQDHIRAFLVNNGSGKPKILTAAEEMKLSFKIQDLLILTSVKTTLKEQLGREPNLAEWAEAMHMELGAFSRRLTEGQHCKNMMIRCNLRLVISIARKYEGRGLSMEDLIQEGSQGLIRGCEKFDPKKGFKFSTYAHWWIMQAMTKAIIQKSRLVRLPAHASETLLTIKRAKDFIQTAYGRVPTNVDISKYTGIPMERLKLLSNASKPCRSLDKPVGKDFDINLADIIPDNSRHPFECKFMRTLLREDVDSVLKTLKPKERAVVRLRYGLDDGMQRTLEDIGRRFHVTRERIRQIECKAMAKLREPKRLETLRTMLAD</sequence>
<dbReference type="InterPro" id="IPR013325">
    <property type="entry name" value="RNA_pol_sigma_r2"/>
</dbReference>
<proteinExistence type="inferred from homology"/>
<keyword evidence="8" id="KW-1185">Reference proteome</keyword>
<keyword evidence="2" id="KW-0805">Transcription regulation</keyword>
<dbReference type="InterPro" id="IPR000943">
    <property type="entry name" value="RNA_pol_sigma70"/>
</dbReference>
<dbReference type="PRINTS" id="PR00046">
    <property type="entry name" value="SIGMA70FCT"/>
</dbReference>
<feature type="domain" description="RNA polymerase sigma-70" evidence="6">
    <location>
        <begin position="504"/>
        <end position="530"/>
    </location>
</feature>
<dbReference type="PANTHER" id="PTHR30603:SF47">
    <property type="entry name" value="RNA POLYMERASE SIGMA FACTOR SIGD, CHLOROPLASTIC"/>
    <property type="match status" value="1"/>
</dbReference>
<dbReference type="GO" id="GO:0016987">
    <property type="term" value="F:sigma factor activity"/>
    <property type="evidence" value="ECO:0007669"/>
    <property type="project" value="UniProtKB-KW"/>
</dbReference>
<dbReference type="InterPro" id="IPR007630">
    <property type="entry name" value="RNA_pol_sigma70_r4"/>
</dbReference>
<dbReference type="AlphaFoldDB" id="A0A8T2QLI6"/>
<evidence type="ECO:0000259" key="6">
    <source>
        <dbReference type="PROSITE" id="PS00716"/>
    </source>
</evidence>
<dbReference type="OrthoDB" id="206108at2759"/>
<evidence type="ECO:0000313" key="7">
    <source>
        <dbReference type="EMBL" id="KAH7284686.1"/>
    </source>
</evidence>
<dbReference type="Pfam" id="PF04542">
    <property type="entry name" value="Sigma70_r2"/>
    <property type="match status" value="1"/>
</dbReference>
<keyword evidence="5" id="KW-0804">Transcription</keyword>
<dbReference type="GO" id="GO:0003677">
    <property type="term" value="F:DNA binding"/>
    <property type="evidence" value="ECO:0007669"/>
    <property type="project" value="UniProtKB-KW"/>
</dbReference>
<gene>
    <name evidence="7" type="ORF">KP509_34G066500</name>
</gene>
<dbReference type="OMA" id="QIEMTAF"/>
<comment type="similarity">
    <text evidence="1">Belongs to the sigma-70 factor family.</text>
</comment>
<evidence type="ECO:0000256" key="1">
    <source>
        <dbReference type="ARBA" id="ARBA00007788"/>
    </source>
</evidence>
<dbReference type="InterPro" id="IPR036388">
    <property type="entry name" value="WH-like_DNA-bd_sf"/>
</dbReference>
<reference evidence="7" key="1">
    <citation type="submission" date="2021-08" db="EMBL/GenBank/DDBJ databases">
        <title>WGS assembly of Ceratopteris richardii.</title>
        <authorList>
            <person name="Marchant D.B."/>
            <person name="Chen G."/>
            <person name="Jenkins J."/>
            <person name="Shu S."/>
            <person name="Leebens-Mack J."/>
            <person name="Grimwood J."/>
            <person name="Schmutz J."/>
            <person name="Soltis P."/>
            <person name="Soltis D."/>
            <person name="Chen Z.-H."/>
        </authorList>
    </citation>
    <scope>NUCLEOTIDE SEQUENCE</scope>
    <source>
        <strain evidence="7">Whitten #5841</strain>
        <tissue evidence="7">Leaf</tissue>
    </source>
</reference>
<keyword evidence="4" id="KW-0238">DNA-binding</keyword>
<dbReference type="CDD" id="cd06171">
    <property type="entry name" value="Sigma70_r4"/>
    <property type="match status" value="1"/>
</dbReference>
<evidence type="ECO:0000256" key="4">
    <source>
        <dbReference type="ARBA" id="ARBA00023125"/>
    </source>
</evidence>
<evidence type="ECO:0000256" key="5">
    <source>
        <dbReference type="ARBA" id="ARBA00023163"/>
    </source>
</evidence>
<evidence type="ECO:0000256" key="3">
    <source>
        <dbReference type="ARBA" id="ARBA00023082"/>
    </source>
</evidence>
<dbReference type="PANTHER" id="PTHR30603">
    <property type="entry name" value="RNA POLYMERASE SIGMA FACTOR RPO"/>
    <property type="match status" value="1"/>
</dbReference>
<dbReference type="InterPro" id="IPR007627">
    <property type="entry name" value="RNA_pol_sigma70_r2"/>
</dbReference>
<dbReference type="InterPro" id="IPR014284">
    <property type="entry name" value="RNA_pol_sigma-70_dom"/>
</dbReference>
<dbReference type="Gene3D" id="1.10.10.10">
    <property type="entry name" value="Winged helix-like DNA-binding domain superfamily/Winged helix DNA-binding domain"/>
    <property type="match status" value="2"/>
</dbReference>
<comment type="caution">
    <text evidence="7">The sequence shown here is derived from an EMBL/GenBank/DDBJ whole genome shotgun (WGS) entry which is preliminary data.</text>
</comment>
<dbReference type="EMBL" id="CM035439">
    <property type="protein sequence ID" value="KAH7284686.1"/>
    <property type="molecule type" value="Genomic_DNA"/>
</dbReference>
<dbReference type="Gene3D" id="1.10.601.10">
    <property type="entry name" value="RNA Polymerase Primary Sigma Factor"/>
    <property type="match status" value="1"/>
</dbReference>
<dbReference type="InterPro" id="IPR050239">
    <property type="entry name" value="Sigma-70_RNA_pol_init_factors"/>
</dbReference>
<dbReference type="SUPFAM" id="SSF88659">
    <property type="entry name" value="Sigma3 and sigma4 domains of RNA polymerase sigma factors"/>
    <property type="match status" value="2"/>
</dbReference>
<dbReference type="InterPro" id="IPR007624">
    <property type="entry name" value="RNA_pol_sigma70_r3"/>
</dbReference>
<dbReference type="Pfam" id="PF04539">
    <property type="entry name" value="Sigma70_r3"/>
    <property type="match status" value="1"/>
</dbReference>
<dbReference type="NCBIfam" id="TIGR02937">
    <property type="entry name" value="sigma70-ECF"/>
    <property type="match status" value="1"/>
</dbReference>
<organism evidence="7 8">
    <name type="scientific">Ceratopteris richardii</name>
    <name type="common">Triangle waterfern</name>
    <dbReference type="NCBI Taxonomy" id="49495"/>
    <lineage>
        <taxon>Eukaryota</taxon>
        <taxon>Viridiplantae</taxon>
        <taxon>Streptophyta</taxon>
        <taxon>Embryophyta</taxon>
        <taxon>Tracheophyta</taxon>
        <taxon>Polypodiopsida</taxon>
        <taxon>Polypodiidae</taxon>
        <taxon>Polypodiales</taxon>
        <taxon>Pteridineae</taxon>
        <taxon>Pteridaceae</taxon>
        <taxon>Parkerioideae</taxon>
        <taxon>Ceratopteris</taxon>
    </lineage>
</organism>
<keyword evidence="3" id="KW-0731">Sigma factor</keyword>
<accession>A0A8T2QLI6</accession>
<dbReference type="SUPFAM" id="SSF88946">
    <property type="entry name" value="Sigma2 domain of RNA polymerase sigma factors"/>
    <property type="match status" value="1"/>
</dbReference>
<evidence type="ECO:0000256" key="2">
    <source>
        <dbReference type="ARBA" id="ARBA00023015"/>
    </source>
</evidence>